<feature type="compositionally biased region" description="Low complexity" evidence="1">
    <location>
        <begin position="243"/>
        <end position="264"/>
    </location>
</feature>
<evidence type="ECO:0000256" key="1">
    <source>
        <dbReference type="SAM" id="MobiDB-lite"/>
    </source>
</evidence>
<dbReference type="EMBL" id="CP012670">
    <property type="protein sequence ID" value="AUX22720.1"/>
    <property type="molecule type" value="Genomic_DNA"/>
</dbReference>
<sequence>MKRTFTAVDLVQLPKLDASSAQALGTEVLTAARPILSDKDAAKRIPEGVLEAHEDLSAALSTLNRAAATRLPSLPAEDTARAKAADQAVDAIWSGLHDVLLGWSKIQGLPEAGTAVSLRATLFPKGLKFTQIAYKLEWAESNTRILLIKDSELEAQIEKLGAGKILERLYEAHDEYGAALGITSPMETPEVETANVREALDELVEALRTYVVRVSGMVSKRDPTKTELAQQLLAPIENWQPAAARTKAAEPPAGAPAAPALGAPSPAPPTPVVPTPAAPTPAAPTPAAPTPAAPTPAAPTPAEPGSGSAAP</sequence>
<dbReference type="OrthoDB" id="5507251at2"/>
<dbReference type="RefSeq" id="WP_129347836.1">
    <property type="nucleotide sequence ID" value="NZ_CP012670.1"/>
</dbReference>
<organism evidence="2 3">
    <name type="scientific">Sorangium cellulosum</name>
    <name type="common">Polyangium cellulosum</name>
    <dbReference type="NCBI Taxonomy" id="56"/>
    <lineage>
        <taxon>Bacteria</taxon>
        <taxon>Pseudomonadati</taxon>
        <taxon>Myxococcota</taxon>
        <taxon>Polyangia</taxon>
        <taxon>Polyangiales</taxon>
        <taxon>Polyangiaceae</taxon>
        <taxon>Sorangium</taxon>
    </lineage>
</organism>
<gene>
    <name evidence="2" type="ORF">SOCEGT47_032260</name>
</gene>
<evidence type="ECO:0000313" key="3">
    <source>
        <dbReference type="Proteomes" id="UP000295781"/>
    </source>
</evidence>
<protein>
    <submittedName>
        <fullName evidence="2">Uncharacterized protein</fullName>
    </submittedName>
</protein>
<dbReference type="Proteomes" id="UP000295781">
    <property type="component" value="Chromosome"/>
</dbReference>
<name>A0A4P2Q0N4_SORCE</name>
<evidence type="ECO:0000313" key="2">
    <source>
        <dbReference type="EMBL" id="AUX22720.1"/>
    </source>
</evidence>
<proteinExistence type="predicted"/>
<feature type="compositionally biased region" description="Pro residues" evidence="1">
    <location>
        <begin position="265"/>
        <end position="302"/>
    </location>
</feature>
<accession>A0A4P2Q0N4</accession>
<feature type="region of interest" description="Disordered" evidence="1">
    <location>
        <begin position="243"/>
        <end position="311"/>
    </location>
</feature>
<dbReference type="AlphaFoldDB" id="A0A4P2Q0N4"/>
<reference evidence="2 3" key="1">
    <citation type="submission" date="2015-09" db="EMBL/GenBank/DDBJ databases">
        <title>Sorangium comparison.</title>
        <authorList>
            <person name="Zaburannyi N."/>
            <person name="Bunk B."/>
            <person name="Overmann J."/>
            <person name="Mueller R."/>
        </authorList>
    </citation>
    <scope>NUCLEOTIDE SEQUENCE [LARGE SCALE GENOMIC DNA]</scope>
    <source>
        <strain evidence="2 3">So ceGT47</strain>
    </source>
</reference>